<keyword evidence="2" id="KW-1185">Reference proteome</keyword>
<accession>A0A255YGG8</accession>
<dbReference type="AlphaFoldDB" id="A0A255YGG8"/>
<dbReference type="Pfam" id="PF19622">
    <property type="entry name" value="DUF6127"/>
    <property type="match status" value="1"/>
</dbReference>
<comment type="caution">
    <text evidence="1">The sequence shown here is derived from an EMBL/GenBank/DDBJ whole genome shotgun (WGS) entry which is preliminary data.</text>
</comment>
<proteinExistence type="predicted"/>
<dbReference type="RefSeq" id="WP_086117075.1">
    <property type="nucleotide sequence ID" value="NZ_NOXT01000113.1"/>
</dbReference>
<dbReference type="Proteomes" id="UP000216991">
    <property type="component" value="Unassembled WGS sequence"/>
</dbReference>
<dbReference type="InterPro" id="IPR046130">
    <property type="entry name" value="DUF6127"/>
</dbReference>
<reference evidence="1 2" key="1">
    <citation type="submission" date="2017-07" db="EMBL/GenBank/DDBJ databases">
        <title>Sandarakinorhabdus cyanobacteriorum sp. nov., a novel bacterium isolated from cyanobacterial aggregates in a eutrophic lake.</title>
        <authorList>
            <person name="Cai H."/>
        </authorList>
    </citation>
    <scope>NUCLEOTIDE SEQUENCE [LARGE SCALE GENOMIC DNA]</scope>
    <source>
        <strain evidence="1 2">TH057</strain>
    </source>
</reference>
<gene>
    <name evidence="1" type="ORF">CHU93_10395</name>
</gene>
<sequence>MSTILEGLLAQAEAQGAARVTLQAVIEEAAEAGAARALARLGLTDDHAGADIGELRQLVQGWRDVKKSALKSLVGWAVRSAVALLLVGIAFKLGLVEGGRP</sequence>
<protein>
    <submittedName>
        <fullName evidence="1">Uncharacterized protein</fullName>
    </submittedName>
</protein>
<name>A0A255YGG8_9SPHN</name>
<dbReference type="OrthoDB" id="7427743at2"/>
<evidence type="ECO:0000313" key="1">
    <source>
        <dbReference type="EMBL" id="OYQ27665.1"/>
    </source>
</evidence>
<evidence type="ECO:0000313" key="2">
    <source>
        <dbReference type="Proteomes" id="UP000216991"/>
    </source>
</evidence>
<organism evidence="1 2">
    <name type="scientific">Sandarakinorhabdus cyanobacteriorum</name>
    <dbReference type="NCBI Taxonomy" id="1981098"/>
    <lineage>
        <taxon>Bacteria</taxon>
        <taxon>Pseudomonadati</taxon>
        <taxon>Pseudomonadota</taxon>
        <taxon>Alphaproteobacteria</taxon>
        <taxon>Sphingomonadales</taxon>
        <taxon>Sphingosinicellaceae</taxon>
        <taxon>Sandarakinorhabdus</taxon>
    </lineage>
</organism>
<dbReference type="EMBL" id="NOXT01000113">
    <property type="protein sequence ID" value="OYQ27665.1"/>
    <property type="molecule type" value="Genomic_DNA"/>
</dbReference>